<sequence>MLETMNLLVGILYIVLALVLLTAGGMATAGKLPGNSVFGLRIAAVRKDKSIWDQAHKVAGPFVVFAGVALAFGAAFAFIASGWLWVAPVIAFIIAVVALSVAGNFGARAASLIDAARDEANNQPAQTAPAPQVNLDALRNAASKTDGQRGI</sequence>
<keyword evidence="3" id="KW-1185">Reference proteome</keyword>
<dbReference type="Proteomes" id="UP000594586">
    <property type="component" value="Chromosome"/>
</dbReference>
<dbReference type="EMBL" id="CP064955">
    <property type="protein sequence ID" value="QPK83238.1"/>
    <property type="molecule type" value="Genomic_DNA"/>
</dbReference>
<name>A0A7T0KNT3_9CORY</name>
<keyword evidence="1" id="KW-1133">Transmembrane helix</keyword>
<evidence type="ECO:0000313" key="2">
    <source>
        <dbReference type="EMBL" id="QPK83238.1"/>
    </source>
</evidence>
<dbReference type="Pfam" id="PF13630">
    <property type="entry name" value="SdpI"/>
    <property type="match status" value="1"/>
</dbReference>
<evidence type="ECO:0000256" key="1">
    <source>
        <dbReference type="SAM" id="Phobius"/>
    </source>
</evidence>
<keyword evidence="1" id="KW-0472">Membrane</keyword>
<dbReference type="AlphaFoldDB" id="A0A7T0KNT3"/>
<dbReference type="KEGG" id="cqn:G7Y29_10535"/>
<protein>
    <submittedName>
        <fullName evidence="2">SdpI family protein</fullName>
    </submittedName>
</protein>
<accession>A0A7T0KNT3</accession>
<evidence type="ECO:0000313" key="3">
    <source>
        <dbReference type="Proteomes" id="UP000594586"/>
    </source>
</evidence>
<dbReference type="InterPro" id="IPR025962">
    <property type="entry name" value="SdpI/YhfL"/>
</dbReference>
<feature type="transmembrane region" description="Helical" evidence="1">
    <location>
        <begin position="85"/>
        <end position="107"/>
    </location>
</feature>
<organism evidence="2 3">
    <name type="scientific">Corynebacterium qintianiae</name>
    <dbReference type="NCBI Taxonomy" id="2709392"/>
    <lineage>
        <taxon>Bacteria</taxon>
        <taxon>Bacillati</taxon>
        <taxon>Actinomycetota</taxon>
        <taxon>Actinomycetes</taxon>
        <taxon>Mycobacteriales</taxon>
        <taxon>Corynebacteriaceae</taxon>
        <taxon>Corynebacterium</taxon>
    </lineage>
</organism>
<reference evidence="2 3" key="1">
    <citation type="submission" date="2020-11" db="EMBL/GenBank/DDBJ databases">
        <title>Corynebacterium sp. MC1420.</title>
        <authorList>
            <person name="Zhou J."/>
        </authorList>
    </citation>
    <scope>NUCLEOTIDE SEQUENCE [LARGE SCALE GENOMIC DNA]</scope>
    <source>
        <strain evidence="2 3">MC1420</strain>
    </source>
</reference>
<keyword evidence="1" id="KW-0812">Transmembrane</keyword>
<gene>
    <name evidence="2" type="ORF">G7Y29_10535</name>
</gene>
<feature type="transmembrane region" description="Helical" evidence="1">
    <location>
        <begin position="58"/>
        <end position="79"/>
    </location>
</feature>
<proteinExistence type="predicted"/>
<feature type="transmembrane region" description="Helical" evidence="1">
    <location>
        <begin position="6"/>
        <end position="27"/>
    </location>
</feature>